<comment type="similarity">
    <text evidence="1">Belongs to the glycosyl hydrolase 13 family.</text>
</comment>
<dbReference type="SUPFAM" id="SSF51445">
    <property type="entry name" value="(Trans)glycosidases"/>
    <property type="match status" value="1"/>
</dbReference>
<dbReference type="InterPro" id="IPR006047">
    <property type="entry name" value="GH13_cat_dom"/>
</dbReference>
<dbReference type="SMART" id="SM00642">
    <property type="entry name" value="Aamy"/>
    <property type="match status" value="1"/>
</dbReference>
<proteinExistence type="inferred from homology"/>
<dbReference type="InterPro" id="IPR013780">
    <property type="entry name" value="Glyco_hydro_b"/>
</dbReference>
<evidence type="ECO:0000259" key="6">
    <source>
        <dbReference type="SMART" id="SM00642"/>
    </source>
</evidence>
<evidence type="ECO:0000313" key="8">
    <source>
        <dbReference type="Proteomes" id="UP001595896"/>
    </source>
</evidence>
<dbReference type="Gene3D" id="3.90.400.10">
    <property type="entry name" value="Oligo-1,6-glucosidase, Domain 2"/>
    <property type="match status" value="1"/>
</dbReference>
<dbReference type="EC" id="3.2.1.10" evidence="5"/>
<organism evidence="7 8">
    <name type="scientific">Bacillus daqingensis</name>
    <dbReference type="NCBI Taxonomy" id="872396"/>
    <lineage>
        <taxon>Bacteria</taxon>
        <taxon>Bacillati</taxon>
        <taxon>Bacillota</taxon>
        <taxon>Bacilli</taxon>
        <taxon>Bacillales</taxon>
        <taxon>Bacillaceae</taxon>
        <taxon>Bacillus</taxon>
    </lineage>
</organism>
<evidence type="ECO:0000256" key="4">
    <source>
        <dbReference type="ARBA" id="ARBA00036217"/>
    </source>
</evidence>
<evidence type="ECO:0000313" key="7">
    <source>
        <dbReference type="EMBL" id="MFC4738206.1"/>
    </source>
</evidence>
<dbReference type="CDD" id="cd11333">
    <property type="entry name" value="AmyAc_SI_OligoGlu_DGase"/>
    <property type="match status" value="1"/>
</dbReference>
<sequence length="556" mass="64535">MSGNTRRWWKESVVYQIYPRSFNDSNQDGIGDIPGITEKLDYLKELGVDVVWLSPVYDSPNDDNGYDIRSYTTIMDEFGTMEDWEMLLAEMHKRGLKLVMDLVVNHTSDEHAWFAESRSSKDNPYRDYYIWREGKQDGPPNNWESNFSGSAWEYDQQTGEYYLHLFSKKQPDLNWENDALRKDVYSMMNMWLDKGVDGFRMDVINFLSKEPGLPDNPHAAPGELASGADFFMNGPRMHEFLQEMHAEVMAGRDVMTVGEMPGVNELQAIDYTEEERKELNMVFQFEHVDLDSGPGGKWDVLPFNMPKLRENLSKWQYALMEKGWNSLYLNNHDQPRLVSRFGDDQTYWYQSASMLAIMLHMMRGTPYVYQGEELGMTNVRFKSIDDYEDIETLNMYKEKRAAGVSHDALMEKIYSKGRDNARTPMQWDDTEHAGFTAGIPWLAVNPNYPRINAAQALKDPDSLFYVYQKLIRLRKEHDIIVYGDYELLYPDSETIFAYKRRLGNKQLTVCCSFSDQVLEPVDTGEGTVLISNYQRKTSGRMSLQPYEAVAVLSERS</sequence>
<dbReference type="InterPro" id="IPR017853">
    <property type="entry name" value="GH"/>
</dbReference>
<keyword evidence="8" id="KW-1185">Reference proteome</keyword>
<dbReference type="PANTHER" id="PTHR10357:SF184">
    <property type="entry name" value="OLIGO-1,6-GLUCOSIDASE 1"/>
    <property type="match status" value="1"/>
</dbReference>
<evidence type="ECO:0000256" key="1">
    <source>
        <dbReference type="ARBA" id="ARBA00008061"/>
    </source>
</evidence>
<dbReference type="RefSeq" id="WP_377910794.1">
    <property type="nucleotide sequence ID" value="NZ_JBHSGK010000021.1"/>
</dbReference>
<evidence type="ECO:0000256" key="2">
    <source>
        <dbReference type="ARBA" id="ARBA00022801"/>
    </source>
</evidence>
<keyword evidence="3 7" id="KW-0326">Glycosidase</keyword>
<reference evidence="8" key="1">
    <citation type="journal article" date="2019" name="Int. J. Syst. Evol. Microbiol.">
        <title>The Global Catalogue of Microorganisms (GCM) 10K type strain sequencing project: providing services to taxonomists for standard genome sequencing and annotation.</title>
        <authorList>
            <consortium name="The Broad Institute Genomics Platform"/>
            <consortium name="The Broad Institute Genome Sequencing Center for Infectious Disease"/>
            <person name="Wu L."/>
            <person name="Ma J."/>
        </authorList>
    </citation>
    <scope>NUCLEOTIDE SEQUENCE [LARGE SCALE GENOMIC DNA]</scope>
    <source>
        <strain evidence="8">JCM 12165</strain>
    </source>
</reference>
<name>A0ABV9P0R6_9BACI</name>
<accession>A0ABV9P0R6</accession>
<comment type="caution">
    <text evidence="7">The sequence shown here is derived from an EMBL/GenBank/DDBJ whole genome shotgun (WGS) entry which is preliminary data.</text>
</comment>
<evidence type="ECO:0000256" key="3">
    <source>
        <dbReference type="ARBA" id="ARBA00023295"/>
    </source>
</evidence>
<protein>
    <recommendedName>
        <fullName evidence="5">oligo-1,6-glucosidase</fullName>
        <ecNumber evidence="5">3.2.1.10</ecNumber>
    </recommendedName>
</protein>
<dbReference type="GO" id="GO:0016798">
    <property type="term" value="F:hydrolase activity, acting on glycosyl bonds"/>
    <property type="evidence" value="ECO:0007669"/>
    <property type="project" value="UniProtKB-KW"/>
</dbReference>
<comment type="catalytic activity">
    <reaction evidence="4">
        <text>Hydrolysis of (1-&gt;6)-alpha-D-glucosidic linkages in some oligosaccharides produced from starch and glycogen by alpha-amylase, and in isomaltose.</text>
        <dbReference type="EC" id="3.2.1.10"/>
    </reaction>
</comment>
<evidence type="ECO:0000256" key="5">
    <source>
        <dbReference type="ARBA" id="ARBA00038939"/>
    </source>
</evidence>
<dbReference type="PANTHER" id="PTHR10357">
    <property type="entry name" value="ALPHA-AMYLASE FAMILY MEMBER"/>
    <property type="match status" value="1"/>
</dbReference>
<dbReference type="SUPFAM" id="SSF51011">
    <property type="entry name" value="Glycosyl hydrolase domain"/>
    <property type="match status" value="1"/>
</dbReference>
<dbReference type="NCBIfam" id="NF008183">
    <property type="entry name" value="PRK10933.1"/>
    <property type="match status" value="1"/>
</dbReference>
<dbReference type="Gene3D" id="2.60.40.1180">
    <property type="entry name" value="Golgi alpha-mannosidase II"/>
    <property type="match status" value="1"/>
</dbReference>
<keyword evidence="2 7" id="KW-0378">Hydrolase</keyword>
<dbReference type="InterPro" id="IPR045857">
    <property type="entry name" value="O16G_dom_2"/>
</dbReference>
<dbReference type="Gene3D" id="3.20.20.80">
    <property type="entry name" value="Glycosidases"/>
    <property type="match status" value="1"/>
</dbReference>
<dbReference type="EMBL" id="JBHSGK010000021">
    <property type="protein sequence ID" value="MFC4738206.1"/>
    <property type="molecule type" value="Genomic_DNA"/>
</dbReference>
<dbReference type="Proteomes" id="UP001595896">
    <property type="component" value="Unassembled WGS sequence"/>
</dbReference>
<dbReference type="Pfam" id="PF00128">
    <property type="entry name" value="Alpha-amylase"/>
    <property type="match status" value="1"/>
</dbReference>
<feature type="domain" description="Glycosyl hydrolase family 13 catalytic" evidence="6">
    <location>
        <begin position="16"/>
        <end position="422"/>
    </location>
</feature>
<gene>
    <name evidence="7" type="ORF">ACFO4L_16665</name>
</gene>